<keyword evidence="3" id="KW-1185">Reference proteome</keyword>
<accession>A0A9W7FPZ9</accession>
<proteinExistence type="predicted"/>
<dbReference type="EMBL" id="BRXW01000266">
    <property type="protein sequence ID" value="GMI16794.1"/>
    <property type="molecule type" value="Genomic_DNA"/>
</dbReference>
<feature type="region of interest" description="Disordered" evidence="1">
    <location>
        <begin position="876"/>
        <end position="897"/>
    </location>
</feature>
<organism evidence="2 3">
    <name type="scientific">Triparma laevis f. longispina</name>
    <dbReference type="NCBI Taxonomy" id="1714387"/>
    <lineage>
        <taxon>Eukaryota</taxon>
        <taxon>Sar</taxon>
        <taxon>Stramenopiles</taxon>
        <taxon>Ochrophyta</taxon>
        <taxon>Bolidophyceae</taxon>
        <taxon>Parmales</taxon>
        <taxon>Triparmaceae</taxon>
        <taxon>Triparma</taxon>
    </lineage>
</organism>
<evidence type="ECO:0000313" key="2">
    <source>
        <dbReference type="EMBL" id="GMI16794.1"/>
    </source>
</evidence>
<feature type="region of interest" description="Disordered" evidence="1">
    <location>
        <begin position="809"/>
        <end position="829"/>
    </location>
</feature>
<dbReference type="OrthoDB" id="199076at2759"/>
<gene>
    <name evidence="2" type="ORF">TrLO_g2141</name>
</gene>
<evidence type="ECO:0000313" key="3">
    <source>
        <dbReference type="Proteomes" id="UP001165122"/>
    </source>
</evidence>
<dbReference type="AlphaFoldDB" id="A0A9W7FPZ9"/>
<name>A0A9W7FPZ9_9STRA</name>
<sequence>MSSLSSPTNSDTSKSYSVTSIQRSKISLSPAAYTSHTFNAADVNRKVTETLLLKALARTREARELSIHTLLLPQSKAVASSTAPSLSRLSTESSNPIIKASALYALTLYLSNRQLSPTPTSLDKITPILIDAALTSAPRYTRSELEDNEVYDSSVGSRMSKHIKRKKGWTNGVPWGEAESEDVPPIPLSVPDAPKLSAFSESIQRVEGSCISILKMLKDYIKNGQGHGIEECDEVGEMVLVKSGGETFVSSNLVQEEKLTKVEMDNKSFLDSINQSGADNPDGVIDVPLEDDEVTHTSIESELTLYLDPNPLSLTSIRRAGVVGLSCLTTVLMQRDSSKRNGSGVKSILVNGGVDALLCLGYYQFNEEQRYRKDVGISQHVESGSGLPMSSQGDKGGKCGKFDPLMSARSSLSSHSDASFASTIFSSSSLHTTALDINDGNLNGISKSKSIIHKNKVNAYITYQNEKRNSRTAEIVKTLSKNGWKKEDDRFRIIEDERDYKELKLLTDVVNKALSYVGVDDLKRVQVLRTARLRRFLEKRHPGEWAFECECEFSDFFEMNPPSKESEPSKKVMKPDSGLFWLVDAPLSELYSKKVYDDLLFERQLKEAKGRQMKGKTKKKDKGLDLRKRLGAAKEEANNEFIRNSMEEEKKRRIKEKKREEESEKNKKKLMKDLARSTEVLVASLRSDGVDVEEYFREVEMEERREAWIRDFGNMQVVEDVVTERTETSVEEEDDDAMRVEGELERRARLKKEARETADELENTLEEREEREIARVKFLKQEKKEAEKRKERERKLKLREGKSWVLTRKEDLAKKENSKEKAKEREKEDRVKEFNRYHVRLQNKLSRDHRDKEGEWKKRELQEREKRDNWIREEEKKKEEEELVRRAEMKEEEEAEKRAQEKISAIRLVKSEKLKEKREKFVALKRLALARLGGATWMKKDGAAVFYDMLNWKEKVDKVKEEIKEIVGEEVLGLGAAGEEGEGGEEQEKENEDGGGEDKKDEYKDKNRRPSSASQFIEVEVNGKKMRQNVVTQEYEEIK</sequence>
<feature type="compositionally biased region" description="Acidic residues" evidence="1">
    <location>
        <begin position="979"/>
        <end position="995"/>
    </location>
</feature>
<reference evidence="3" key="1">
    <citation type="journal article" date="2023" name="Commun. Biol.">
        <title>Genome analysis of Parmales, the sister group of diatoms, reveals the evolutionary specialization of diatoms from phago-mixotrophs to photoautotrophs.</title>
        <authorList>
            <person name="Ban H."/>
            <person name="Sato S."/>
            <person name="Yoshikawa S."/>
            <person name="Yamada K."/>
            <person name="Nakamura Y."/>
            <person name="Ichinomiya M."/>
            <person name="Sato N."/>
            <person name="Blanc-Mathieu R."/>
            <person name="Endo H."/>
            <person name="Kuwata A."/>
            <person name="Ogata H."/>
        </authorList>
    </citation>
    <scope>NUCLEOTIDE SEQUENCE [LARGE SCALE GENOMIC DNA]</scope>
    <source>
        <strain evidence="3">NIES 3700</strain>
    </source>
</reference>
<dbReference type="Proteomes" id="UP001165122">
    <property type="component" value="Unassembled WGS sequence"/>
</dbReference>
<feature type="region of interest" description="Disordered" evidence="1">
    <location>
        <begin position="974"/>
        <end position="1019"/>
    </location>
</feature>
<protein>
    <submittedName>
        <fullName evidence="2">Uncharacterized protein</fullName>
    </submittedName>
</protein>
<feature type="compositionally biased region" description="Basic and acidic residues" evidence="1">
    <location>
        <begin position="996"/>
        <end position="1005"/>
    </location>
</feature>
<feature type="compositionally biased region" description="Basic and acidic residues" evidence="1">
    <location>
        <begin position="645"/>
        <end position="670"/>
    </location>
</feature>
<feature type="region of interest" description="Disordered" evidence="1">
    <location>
        <begin position="637"/>
        <end position="670"/>
    </location>
</feature>
<evidence type="ECO:0000256" key="1">
    <source>
        <dbReference type="SAM" id="MobiDB-lite"/>
    </source>
</evidence>
<comment type="caution">
    <text evidence="2">The sequence shown here is derived from an EMBL/GenBank/DDBJ whole genome shotgun (WGS) entry which is preliminary data.</text>
</comment>